<evidence type="ECO:0000313" key="2">
    <source>
        <dbReference type="Proteomes" id="UP000252698"/>
    </source>
</evidence>
<gene>
    <name evidence="1" type="ORF">C5746_37705</name>
</gene>
<dbReference type="KEGG" id="sata:C5746_37705"/>
<proteinExistence type="predicted"/>
<dbReference type="InterPro" id="IPR012808">
    <property type="entry name" value="CHP02453"/>
</dbReference>
<protein>
    <submittedName>
        <fullName evidence="1">DUF2461 domain-containing protein</fullName>
    </submittedName>
</protein>
<dbReference type="AlphaFoldDB" id="A0A2Z5JN53"/>
<dbReference type="EMBL" id="CP027306">
    <property type="protein sequence ID" value="AXE81728.1"/>
    <property type="molecule type" value="Genomic_DNA"/>
</dbReference>
<name>A0A2Z5JN53_STRAR</name>
<dbReference type="Proteomes" id="UP000252698">
    <property type="component" value="Chromosome"/>
</dbReference>
<accession>A0A2Z5JN53</accession>
<reference evidence="1 2" key="1">
    <citation type="journal article" date="2018" name="Front. Microbiol.">
        <title>Genome Sequencing of Streptomyces atratus SCSIOZH16 and Activation Production of Nocardamine via Metabolic Engineering.</title>
        <authorList>
            <person name="Li Y."/>
            <person name="Zhang C."/>
            <person name="Liu C."/>
            <person name="Ju J."/>
            <person name="Ma J."/>
        </authorList>
    </citation>
    <scope>NUCLEOTIDE SEQUENCE [LARGE SCALE GENOMIC DNA]</scope>
    <source>
        <strain evidence="1 2">SCSIO_ZH16</strain>
    </source>
</reference>
<evidence type="ECO:0000313" key="1">
    <source>
        <dbReference type="EMBL" id="AXE81728.1"/>
    </source>
</evidence>
<organism evidence="1 2">
    <name type="scientific">Streptomyces atratus</name>
    <dbReference type="NCBI Taxonomy" id="1893"/>
    <lineage>
        <taxon>Bacteria</taxon>
        <taxon>Bacillati</taxon>
        <taxon>Actinomycetota</taxon>
        <taxon>Actinomycetes</taxon>
        <taxon>Kitasatosporales</taxon>
        <taxon>Streptomycetaceae</taxon>
        <taxon>Streptomyces</taxon>
    </lineage>
</organism>
<sequence>MIALLNDVADADQAYEDFSVWGFRKDPWWWQHQVAVIRIARNVEIGLRFDLDGLRIKGGWSYPDPGQVPLFRTAVAAQGSGPELVRAIEALGAQGYEITGDTMKRMPRGHDAGHPRADLLRYRSVSASRPLGGDCAQHTSALVDAVLRAAQELEPLLSWLAGHVTVPGSRRRPA</sequence>
<dbReference type="Pfam" id="PF09365">
    <property type="entry name" value="DUF2461"/>
    <property type="match status" value="1"/>
</dbReference>